<dbReference type="PANTHER" id="PTHR18964">
    <property type="entry name" value="ROK (REPRESSOR, ORF, KINASE) FAMILY"/>
    <property type="match status" value="1"/>
</dbReference>
<evidence type="ECO:0000313" key="5">
    <source>
        <dbReference type="Proteomes" id="UP001201701"/>
    </source>
</evidence>
<dbReference type="InterPro" id="IPR049874">
    <property type="entry name" value="ROK_cs"/>
</dbReference>
<dbReference type="EMBL" id="JAKREW010000007">
    <property type="protein sequence ID" value="MCG7505356.1"/>
    <property type="molecule type" value="Genomic_DNA"/>
</dbReference>
<gene>
    <name evidence="4" type="ORF">L4923_10020</name>
</gene>
<name>A0ABS9QEY2_9HYPH</name>
<organism evidence="4 5">
    <name type="scientific">Mesorhizobium retamae</name>
    <dbReference type="NCBI Taxonomy" id="2912854"/>
    <lineage>
        <taxon>Bacteria</taxon>
        <taxon>Pseudomonadati</taxon>
        <taxon>Pseudomonadota</taxon>
        <taxon>Alphaproteobacteria</taxon>
        <taxon>Hyphomicrobiales</taxon>
        <taxon>Phyllobacteriaceae</taxon>
        <taxon>Mesorhizobium</taxon>
    </lineage>
</organism>
<protein>
    <submittedName>
        <fullName evidence="4">ROK family transcriptional regulator</fullName>
    </submittedName>
</protein>
<dbReference type="InterPro" id="IPR036390">
    <property type="entry name" value="WH_DNA-bd_sf"/>
</dbReference>
<dbReference type="Gene3D" id="3.30.420.40">
    <property type="match status" value="2"/>
</dbReference>
<dbReference type="Pfam" id="PF12802">
    <property type="entry name" value="MarR_2"/>
    <property type="match status" value="1"/>
</dbReference>
<comment type="similarity">
    <text evidence="1">Belongs to the ROK (NagC/XylR) family.</text>
</comment>
<dbReference type="InterPro" id="IPR036388">
    <property type="entry name" value="WH-like_DNA-bd_sf"/>
</dbReference>
<dbReference type="Gene3D" id="1.10.10.10">
    <property type="entry name" value="Winged helix-like DNA-binding domain superfamily/Winged helix DNA-binding domain"/>
    <property type="match status" value="1"/>
</dbReference>
<evidence type="ECO:0000313" key="4">
    <source>
        <dbReference type="EMBL" id="MCG7505356.1"/>
    </source>
</evidence>
<comment type="caution">
    <text evidence="4">The sequence shown here is derived from an EMBL/GenBank/DDBJ whole genome shotgun (WGS) entry which is preliminary data.</text>
</comment>
<dbReference type="Proteomes" id="UP001201701">
    <property type="component" value="Unassembled WGS sequence"/>
</dbReference>
<dbReference type="RefSeq" id="WP_239364316.1">
    <property type="nucleotide sequence ID" value="NZ_JAKREW010000007.1"/>
</dbReference>
<dbReference type="PROSITE" id="PS01125">
    <property type="entry name" value="ROK"/>
    <property type="match status" value="1"/>
</dbReference>
<keyword evidence="5" id="KW-1185">Reference proteome</keyword>
<dbReference type="PANTHER" id="PTHR18964:SF149">
    <property type="entry name" value="BIFUNCTIONAL UDP-N-ACETYLGLUCOSAMINE 2-EPIMERASE_N-ACETYLMANNOSAMINE KINASE"/>
    <property type="match status" value="1"/>
</dbReference>
<feature type="region of interest" description="Disordered" evidence="2">
    <location>
        <begin position="1"/>
        <end position="20"/>
    </location>
</feature>
<dbReference type="SUPFAM" id="SSF53067">
    <property type="entry name" value="Actin-like ATPase domain"/>
    <property type="match status" value="1"/>
</dbReference>
<feature type="domain" description="HTH marR-type" evidence="3">
    <location>
        <begin position="28"/>
        <end position="71"/>
    </location>
</feature>
<reference evidence="4 5" key="1">
    <citation type="submission" date="2022-02" db="EMBL/GenBank/DDBJ databases">
        <title>Draft genome sequence of Mezorhizobium retamae strain IRAMC:0171 isolated from Retama raetam nodules.</title>
        <authorList>
            <person name="Bengaied R."/>
            <person name="Sbissi I."/>
            <person name="Huber K."/>
            <person name="Ghodbane F."/>
            <person name="Nouioui I."/>
            <person name="Tarhouni M."/>
            <person name="Gtari M."/>
        </authorList>
    </citation>
    <scope>NUCLEOTIDE SEQUENCE [LARGE SCALE GENOMIC DNA]</scope>
    <source>
        <strain evidence="4 5">IRAMC:0171</strain>
    </source>
</reference>
<dbReference type="SUPFAM" id="SSF46785">
    <property type="entry name" value="Winged helix' DNA-binding domain"/>
    <property type="match status" value="1"/>
</dbReference>
<dbReference type="InterPro" id="IPR011991">
    <property type="entry name" value="ArsR-like_HTH"/>
</dbReference>
<dbReference type="CDD" id="cd00090">
    <property type="entry name" value="HTH_ARSR"/>
    <property type="match status" value="1"/>
</dbReference>
<dbReference type="Pfam" id="PF00480">
    <property type="entry name" value="ROK"/>
    <property type="match status" value="1"/>
</dbReference>
<sequence length="383" mass="40995">MSNRSIPESSQLSANTPADMRSHNRRVILHALRLHGSLSRAELARTTGLTPQAVANIVEGLEAAGLVRQAGRRRSSRGQPPIEIEISKDGGYALGIRVDDSHLLAVAVNLVGEVIETRRDARLPRDTGEWVDYVAEIHVGFAERHNVDRCLGVGIVTPGPFDVDWPGIPSPGSVRALQSRNIVERIALRTGVDVFLENDATAAAIGERLYGEAKDVNNFFYVFVGEGVGGGIVIRGQPYRGFRGNAGEFGHIIVDPAGPQCYCGNKGCLGEYLSLASMRQSLGPDFDLSDGNHPDFTRWILQAAQALSVGLASVENLFDPEIVIIGGTAPTWMLNRLVEALGTLRPSVRQDGGQQRLRLSKLGEESGALGAAALPILAATSSV</sequence>
<dbReference type="InterPro" id="IPR043129">
    <property type="entry name" value="ATPase_NBD"/>
</dbReference>
<dbReference type="InterPro" id="IPR000835">
    <property type="entry name" value="HTH_MarR-typ"/>
</dbReference>
<evidence type="ECO:0000256" key="2">
    <source>
        <dbReference type="SAM" id="MobiDB-lite"/>
    </source>
</evidence>
<proteinExistence type="inferred from homology"/>
<evidence type="ECO:0000256" key="1">
    <source>
        <dbReference type="ARBA" id="ARBA00006479"/>
    </source>
</evidence>
<dbReference type="InterPro" id="IPR000600">
    <property type="entry name" value="ROK"/>
</dbReference>
<feature type="compositionally biased region" description="Polar residues" evidence="2">
    <location>
        <begin position="1"/>
        <end position="16"/>
    </location>
</feature>
<accession>A0ABS9QEY2</accession>
<evidence type="ECO:0000259" key="3">
    <source>
        <dbReference type="Pfam" id="PF12802"/>
    </source>
</evidence>